<dbReference type="Gene3D" id="3.30.300.30">
    <property type="match status" value="1"/>
</dbReference>
<dbReference type="PANTHER" id="PTHR43767:SF1">
    <property type="entry name" value="NONRIBOSOMAL PEPTIDE SYNTHASE PES1 (EUROFUNG)-RELATED"/>
    <property type="match status" value="1"/>
</dbReference>
<protein>
    <submittedName>
        <fullName evidence="5">Acyl-CoA synthetase (AMP-forming)/AMP-acid ligase II</fullName>
    </submittedName>
</protein>
<evidence type="ECO:0000256" key="2">
    <source>
        <dbReference type="ARBA" id="ARBA00022598"/>
    </source>
</evidence>
<evidence type="ECO:0000313" key="5">
    <source>
        <dbReference type="EMBL" id="MBB6096876.1"/>
    </source>
</evidence>
<dbReference type="AlphaFoldDB" id="A0A841HVC9"/>
<dbReference type="Pfam" id="PF00501">
    <property type="entry name" value="AMP-binding"/>
    <property type="match status" value="1"/>
</dbReference>
<keyword evidence="6" id="KW-1185">Reference proteome</keyword>
<dbReference type="RefSeq" id="WP_183983738.1">
    <property type="nucleotide sequence ID" value="NZ_JACHHG010000001.1"/>
</dbReference>
<dbReference type="InterPro" id="IPR045851">
    <property type="entry name" value="AMP-bd_C_sf"/>
</dbReference>
<dbReference type="Pfam" id="PF13193">
    <property type="entry name" value="AMP-binding_C"/>
    <property type="match status" value="1"/>
</dbReference>
<proteinExistence type="inferred from homology"/>
<dbReference type="InterPro" id="IPR020845">
    <property type="entry name" value="AMP-binding_CS"/>
</dbReference>
<name>A0A841HVC9_9DEIO</name>
<feature type="domain" description="AMP-binding enzyme C-terminal" evidence="4">
    <location>
        <begin position="404"/>
        <end position="478"/>
    </location>
</feature>
<evidence type="ECO:0000256" key="1">
    <source>
        <dbReference type="ARBA" id="ARBA00006432"/>
    </source>
</evidence>
<evidence type="ECO:0000313" key="6">
    <source>
        <dbReference type="Proteomes" id="UP000569951"/>
    </source>
</evidence>
<reference evidence="5 6" key="1">
    <citation type="submission" date="2020-08" db="EMBL/GenBank/DDBJ databases">
        <title>Genomic Encyclopedia of Type Strains, Phase IV (KMG-IV): sequencing the most valuable type-strain genomes for metagenomic binning, comparative biology and taxonomic classification.</title>
        <authorList>
            <person name="Goeker M."/>
        </authorList>
    </citation>
    <scope>NUCLEOTIDE SEQUENCE [LARGE SCALE GENOMIC DNA]</scope>
    <source>
        <strain evidence="5 6">DSM 21458</strain>
    </source>
</reference>
<evidence type="ECO:0000259" key="3">
    <source>
        <dbReference type="Pfam" id="PF00501"/>
    </source>
</evidence>
<dbReference type="InterPro" id="IPR050237">
    <property type="entry name" value="ATP-dep_AMP-bd_enzyme"/>
</dbReference>
<gene>
    <name evidence="5" type="ORF">HNR42_000288</name>
</gene>
<dbReference type="InterPro" id="IPR000873">
    <property type="entry name" value="AMP-dep_synth/lig_dom"/>
</dbReference>
<feature type="domain" description="AMP-dependent synthetase/ligase" evidence="3">
    <location>
        <begin position="7"/>
        <end position="352"/>
    </location>
</feature>
<organism evidence="5 6">
    <name type="scientific">Deinobacterium chartae</name>
    <dbReference type="NCBI Taxonomy" id="521158"/>
    <lineage>
        <taxon>Bacteria</taxon>
        <taxon>Thermotogati</taxon>
        <taxon>Deinococcota</taxon>
        <taxon>Deinococci</taxon>
        <taxon>Deinococcales</taxon>
        <taxon>Deinococcaceae</taxon>
        <taxon>Deinobacterium</taxon>
    </lineage>
</organism>
<dbReference type="Gene3D" id="3.40.50.12780">
    <property type="entry name" value="N-terminal domain of ligase-like"/>
    <property type="match status" value="1"/>
</dbReference>
<dbReference type="InterPro" id="IPR042099">
    <property type="entry name" value="ANL_N_sf"/>
</dbReference>
<dbReference type="PROSITE" id="PS00455">
    <property type="entry name" value="AMP_BINDING"/>
    <property type="match status" value="1"/>
</dbReference>
<sequence length="489" mass="52147">MRVDQVFARTARRQPHDLAWVMADGTHACGFAEADRRVSRAAASLQRRLPERAAVALLLSNHTDFLLAYLAVSRAGMVSVLVNVRLGAPEVERILQDSGAALALTQPDLEALLPGDFARLPVAALLEGAEESPREAAADENDLCDVLYTSGTTGQPKGVEFSHRAALAAGWGIVLDAAIAPRDVVMQLMPLTHSAPLHLMALGSFLAGATQVVGSFDPATPRAFLEVAAGHRVTHAFAAPVAYLLAAAQDGVDLDLSAVKAWIYGGAGISAAQVRGLRARLGGRWMGVYGLTEAGPNGTMLHDADHAHKAGSIGWRAMLNAELRLIDDAGAEVPVGEVGEIALRTESTMRGYRGRPDLTREVLDARGWLRTGDLARRDADGYLWIVDRKKDLIISGGVNVYPRELEDLLLTHPQVADAAVVGVPHPEWGESVCAVIVPRGEAPSLEALRSHLGAHLAAYKLPRLLRVVQALPRNASGKVLKARLRESVA</sequence>
<dbReference type="EMBL" id="JACHHG010000001">
    <property type="protein sequence ID" value="MBB6096876.1"/>
    <property type="molecule type" value="Genomic_DNA"/>
</dbReference>
<dbReference type="FunFam" id="3.30.300.30:FF:000008">
    <property type="entry name" value="2,3-dihydroxybenzoate-AMP ligase"/>
    <property type="match status" value="1"/>
</dbReference>
<accession>A0A841HVC9</accession>
<comment type="similarity">
    <text evidence="1">Belongs to the ATP-dependent AMP-binding enzyme family.</text>
</comment>
<dbReference type="SUPFAM" id="SSF56801">
    <property type="entry name" value="Acetyl-CoA synthetase-like"/>
    <property type="match status" value="1"/>
</dbReference>
<comment type="caution">
    <text evidence="5">The sequence shown here is derived from an EMBL/GenBank/DDBJ whole genome shotgun (WGS) entry which is preliminary data.</text>
</comment>
<dbReference type="GO" id="GO:0016878">
    <property type="term" value="F:acid-thiol ligase activity"/>
    <property type="evidence" value="ECO:0007669"/>
    <property type="project" value="UniProtKB-ARBA"/>
</dbReference>
<evidence type="ECO:0000259" key="4">
    <source>
        <dbReference type="Pfam" id="PF13193"/>
    </source>
</evidence>
<dbReference type="Proteomes" id="UP000569951">
    <property type="component" value="Unassembled WGS sequence"/>
</dbReference>
<keyword evidence="2 5" id="KW-0436">Ligase</keyword>
<dbReference type="InterPro" id="IPR025110">
    <property type="entry name" value="AMP-bd_C"/>
</dbReference>
<dbReference type="PANTHER" id="PTHR43767">
    <property type="entry name" value="LONG-CHAIN-FATTY-ACID--COA LIGASE"/>
    <property type="match status" value="1"/>
</dbReference>